<evidence type="ECO:0000256" key="1">
    <source>
        <dbReference type="SAM" id="MobiDB-lite"/>
    </source>
</evidence>
<protein>
    <submittedName>
        <fullName evidence="2">Uncharacterized protein</fullName>
    </submittedName>
</protein>
<comment type="caution">
    <text evidence="2">The sequence shown here is derived from an EMBL/GenBank/DDBJ whole genome shotgun (WGS) entry which is preliminary data.</text>
</comment>
<evidence type="ECO:0000313" key="3">
    <source>
        <dbReference type="Proteomes" id="UP000324800"/>
    </source>
</evidence>
<feature type="region of interest" description="Disordered" evidence="1">
    <location>
        <begin position="64"/>
        <end position="93"/>
    </location>
</feature>
<organism evidence="2 3">
    <name type="scientific">Streblomastix strix</name>
    <dbReference type="NCBI Taxonomy" id="222440"/>
    <lineage>
        <taxon>Eukaryota</taxon>
        <taxon>Metamonada</taxon>
        <taxon>Preaxostyla</taxon>
        <taxon>Oxymonadida</taxon>
        <taxon>Streblomastigidae</taxon>
        <taxon>Streblomastix</taxon>
    </lineage>
</organism>
<feature type="region of interest" description="Disordered" evidence="1">
    <location>
        <begin position="1"/>
        <end position="49"/>
    </location>
</feature>
<gene>
    <name evidence="2" type="ORF">EZS28_044682</name>
</gene>
<dbReference type="Proteomes" id="UP000324800">
    <property type="component" value="Unassembled WGS sequence"/>
</dbReference>
<sequence>MESDTPGNPKDPPISTVRHLNQPSESPARGDSTDFVIPSQQPSTARDETLGVVHSSLDDDCLSYTPKPSIIQQSASGPEPKLPLAEKAHPRSNSSLNTIHHIPLSVQTQSNATPVSSDVVHTTLTSVANVASGAKRVNVPTMPRVPRSETTIQFTNENPPTLDYNPQFQNASTFPISEFTIEEVATKTVPSSPKMYKTNILH</sequence>
<accession>A0A5J4TQT2</accession>
<name>A0A5J4TQT2_9EUKA</name>
<dbReference type="EMBL" id="SNRW01027870">
    <property type="protein sequence ID" value="KAA6359791.1"/>
    <property type="molecule type" value="Genomic_DNA"/>
</dbReference>
<reference evidence="2 3" key="1">
    <citation type="submission" date="2019-03" db="EMBL/GenBank/DDBJ databases">
        <title>Single cell metagenomics reveals metabolic interactions within the superorganism composed of flagellate Streblomastix strix and complex community of Bacteroidetes bacteria on its surface.</title>
        <authorList>
            <person name="Treitli S.C."/>
            <person name="Kolisko M."/>
            <person name="Husnik F."/>
            <person name="Keeling P."/>
            <person name="Hampl V."/>
        </authorList>
    </citation>
    <scope>NUCLEOTIDE SEQUENCE [LARGE SCALE GENOMIC DNA]</scope>
    <source>
        <strain evidence="2">ST1C</strain>
    </source>
</reference>
<proteinExistence type="predicted"/>
<evidence type="ECO:0000313" key="2">
    <source>
        <dbReference type="EMBL" id="KAA6359791.1"/>
    </source>
</evidence>
<dbReference type="AlphaFoldDB" id="A0A5J4TQT2"/>